<dbReference type="SMART" id="SM00184">
    <property type="entry name" value="RING"/>
    <property type="match status" value="1"/>
</dbReference>
<keyword evidence="2" id="KW-0862">Zinc</keyword>
<dbReference type="InterPro" id="IPR019568">
    <property type="entry name" value="Rapsyn_myristoylation/link_N"/>
</dbReference>
<proteinExistence type="predicted"/>
<dbReference type="Pfam" id="PF13424">
    <property type="entry name" value="TPR_12"/>
    <property type="match status" value="1"/>
</dbReference>
<evidence type="ECO:0000256" key="1">
    <source>
        <dbReference type="ARBA" id="ARBA00022771"/>
    </source>
</evidence>
<evidence type="ECO:0000259" key="5">
    <source>
        <dbReference type="PROSITE" id="PS50089"/>
    </source>
</evidence>
<evidence type="ECO:0000256" key="3">
    <source>
        <dbReference type="PROSITE-ProRule" id="PRU00175"/>
    </source>
</evidence>
<feature type="repeat" description="TPR" evidence="4">
    <location>
        <begin position="117"/>
        <end position="150"/>
    </location>
</feature>
<dbReference type="Pfam" id="PF13639">
    <property type="entry name" value="zf-RING_2"/>
    <property type="match status" value="1"/>
</dbReference>
<accession>A0ABM1DNP5</accession>
<gene>
    <name evidence="7" type="primary">LOC106804758</name>
</gene>
<dbReference type="RefSeq" id="XP_014661566.1">
    <property type="nucleotide sequence ID" value="XM_014806080.1"/>
</dbReference>
<dbReference type="InterPro" id="IPR013083">
    <property type="entry name" value="Znf_RING/FYVE/PHD"/>
</dbReference>
<evidence type="ECO:0000313" key="7">
    <source>
        <dbReference type="RefSeq" id="XP_014661566.1"/>
    </source>
</evidence>
<dbReference type="Gene3D" id="3.30.40.10">
    <property type="entry name" value="Zinc/RING finger domain, C3HC4 (zinc finger)"/>
    <property type="match status" value="1"/>
</dbReference>
<dbReference type="GeneID" id="106804758"/>
<organism evidence="6 7">
    <name type="scientific">Priapulus caudatus</name>
    <name type="common">Priapulid worm</name>
    <dbReference type="NCBI Taxonomy" id="37621"/>
    <lineage>
        <taxon>Eukaryota</taxon>
        <taxon>Metazoa</taxon>
        <taxon>Ecdysozoa</taxon>
        <taxon>Scalidophora</taxon>
        <taxon>Priapulida</taxon>
        <taxon>Priapulimorpha</taxon>
        <taxon>Priapulimorphida</taxon>
        <taxon>Priapulidae</taxon>
        <taxon>Priapulus</taxon>
    </lineage>
</organism>
<dbReference type="Proteomes" id="UP000695022">
    <property type="component" value="Unplaced"/>
</dbReference>
<dbReference type="Gene3D" id="1.25.40.10">
    <property type="entry name" value="Tetratricopeptide repeat domain"/>
    <property type="match status" value="3"/>
</dbReference>
<keyword evidence="4" id="KW-0802">TPR repeat</keyword>
<dbReference type="Pfam" id="PF10579">
    <property type="entry name" value="Rapsyn_N"/>
    <property type="match status" value="1"/>
</dbReference>
<name>A0ABM1DNP5_PRICU</name>
<dbReference type="InterPro" id="IPR019734">
    <property type="entry name" value="TPR_rpt"/>
</dbReference>
<keyword evidence="6" id="KW-1185">Reference proteome</keyword>
<evidence type="ECO:0000256" key="4">
    <source>
        <dbReference type="PROSITE-ProRule" id="PRU00339"/>
    </source>
</evidence>
<dbReference type="PROSITE" id="PS50089">
    <property type="entry name" value="ZF_RING_2"/>
    <property type="match status" value="1"/>
</dbReference>
<evidence type="ECO:0000313" key="6">
    <source>
        <dbReference type="Proteomes" id="UP000695022"/>
    </source>
</evidence>
<reference evidence="7" key="1">
    <citation type="submission" date="2025-08" db="UniProtKB">
        <authorList>
            <consortium name="RefSeq"/>
        </authorList>
    </citation>
    <scope>IDENTIFICATION</scope>
</reference>
<dbReference type="SMART" id="SM00028">
    <property type="entry name" value="TPR"/>
    <property type="match status" value="5"/>
</dbReference>
<protein>
    <submittedName>
        <fullName evidence="7">43 kDa receptor-associated protein of the synapse-like</fullName>
    </submittedName>
</protein>
<dbReference type="InterPro" id="IPR052480">
    <property type="entry name" value="RAPsyn"/>
</dbReference>
<feature type="domain" description="RING-type" evidence="5">
    <location>
        <begin position="376"/>
        <end position="422"/>
    </location>
</feature>
<keyword evidence="1 3" id="KW-0863">Zinc-finger</keyword>
<dbReference type="InterPro" id="IPR001841">
    <property type="entry name" value="Znf_RING"/>
</dbReference>
<dbReference type="PANTHER" id="PTHR46574">
    <property type="entry name" value="43 KDA RECEPTOR-ASSOCIATED PROTEIN OF THE SYNAPSE"/>
    <property type="match status" value="1"/>
</dbReference>
<dbReference type="SUPFAM" id="SSF48452">
    <property type="entry name" value="TPR-like"/>
    <property type="match status" value="2"/>
</dbReference>
<evidence type="ECO:0000256" key="2">
    <source>
        <dbReference type="ARBA" id="ARBA00022833"/>
    </source>
</evidence>
<sequence>MPLRRVEHCIHLYNSHHQEEAVKKWKQALRKISNKQERFATLGYLAAAYCDWGKYRDMLIYSIHQIDLANEADNCYMRAEAYLNLARSNELLSDYHKAVCYCRHSLQNPPKDPRCHGYVYMCQGNAYFGFSKFTTAIENYERAMQIAAQTHDKALELQILGALGAFYITLHDTERGLSYHTKAADLAKGFNICDLGSKYQRVTTINMATPLRRIGRLSEALEYCEEAMKMAQEAGDRPVQAKCLTCYADIHRAKNEPEKAYSRYEAALGIMTEIGDRHGQCLVLSNMAKTLVLLKESQKVCDCQKRRKKTGESAYPKAIDLNQKALTVAIQIGNKLYQMRCHQRMEEHYRCLGDSDKAEEHQELAQRLLNEMELTCTICGTDFSHSDTQLEVMPCSHIFHARCTPLLMSRGSSRKRYCPRCRSSVINRPTLV</sequence>
<dbReference type="PANTHER" id="PTHR46574:SF1">
    <property type="entry name" value="43 KDA RECEPTOR-ASSOCIATED PROTEIN OF THE SYNAPSE"/>
    <property type="match status" value="1"/>
</dbReference>
<keyword evidence="1 3" id="KW-0479">Metal-binding</keyword>
<dbReference type="PROSITE" id="PS50005">
    <property type="entry name" value="TPR"/>
    <property type="match status" value="1"/>
</dbReference>
<dbReference type="InterPro" id="IPR011990">
    <property type="entry name" value="TPR-like_helical_dom_sf"/>
</dbReference>
<dbReference type="SUPFAM" id="SSF57850">
    <property type="entry name" value="RING/U-box"/>
    <property type="match status" value="1"/>
</dbReference>